<keyword evidence="2" id="KW-0812">Transmembrane</keyword>
<dbReference type="GO" id="GO:0016020">
    <property type="term" value="C:membrane"/>
    <property type="evidence" value="ECO:0007669"/>
    <property type="project" value="UniProtKB-SubCell"/>
</dbReference>
<keyword evidence="2" id="KW-1133">Transmembrane helix</keyword>
<protein>
    <recommendedName>
        <fullName evidence="5">Amino acid transporter transmembrane domain-containing protein</fullName>
    </recommendedName>
</protein>
<feature type="transmembrane region" description="Helical" evidence="2">
    <location>
        <begin position="146"/>
        <end position="164"/>
    </location>
</feature>
<gene>
    <name evidence="3" type="primary">100635975</name>
</gene>
<reference evidence="4" key="1">
    <citation type="journal article" date="2010" name="Nature">
        <title>The Amphimedon queenslandica genome and the evolution of animal complexity.</title>
        <authorList>
            <person name="Srivastava M."/>
            <person name="Simakov O."/>
            <person name="Chapman J."/>
            <person name="Fahey B."/>
            <person name="Gauthier M.E."/>
            <person name="Mitros T."/>
            <person name="Richards G.S."/>
            <person name="Conaco C."/>
            <person name="Dacre M."/>
            <person name="Hellsten U."/>
            <person name="Larroux C."/>
            <person name="Putnam N.H."/>
            <person name="Stanke M."/>
            <person name="Adamska M."/>
            <person name="Darling A."/>
            <person name="Degnan S.M."/>
            <person name="Oakley T.H."/>
            <person name="Plachetzki D.C."/>
            <person name="Zhai Y."/>
            <person name="Adamski M."/>
            <person name="Calcino A."/>
            <person name="Cummins S.F."/>
            <person name="Goodstein D.M."/>
            <person name="Harris C."/>
            <person name="Jackson D.J."/>
            <person name="Leys S.P."/>
            <person name="Shu S."/>
            <person name="Woodcroft B.J."/>
            <person name="Vervoort M."/>
            <person name="Kosik K.S."/>
            <person name="Manning G."/>
            <person name="Degnan B.M."/>
            <person name="Rokhsar D.S."/>
        </authorList>
    </citation>
    <scope>NUCLEOTIDE SEQUENCE [LARGE SCALE GENOMIC DNA]</scope>
</reference>
<feature type="transmembrane region" description="Helical" evidence="2">
    <location>
        <begin position="383"/>
        <end position="407"/>
    </location>
</feature>
<name>A0AAN0J7N4_AMPQE</name>
<dbReference type="PANTHER" id="PTHR16189:SF0">
    <property type="entry name" value="TRANSMEMBRANE PROTEIN 104"/>
    <property type="match status" value="1"/>
</dbReference>
<dbReference type="Proteomes" id="UP000007879">
    <property type="component" value="Unassembled WGS sequence"/>
</dbReference>
<feature type="transmembrane region" description="Helical" evidence="2">
    <location>
        <begin position="337"/>
        <end position="362"/>
    </location>
</feature>
<dbReference type="AlphaFoldDB" id="A0AAN0J7N4"/>
<reference evidence="3" key="2">
    <citation type="submission" date="2024-06" db="UniProtKB">
        <authorList>
            <consortium name="EnsemblMetazoa"/>
        </authorList>
    </citation>
    <scope>IDENTIFICATION</scope>
</reference>
<keyword evidence="2" id="KW-0472">Membrane</keyword>
<proteinExistence type="predicted"/>
<feature type="transmembrane region" description="Helical" evidence="2">
    <location>
        <begin position="311"/>
        <end position="331"/>
    </location>
</feature>
<evidence type="ECO:0008006" key="5">
    <source>
        <dbReference type="Google" id="ProtNLM"/>
    </source>
</evidence>
<sequence>MATYSRKVGFVYIFNLLIGAGALALPKTFSDTGIALGTVFITLLCTLSYITACYVIEAMAAANAYERIMERKCSMEAMARHDSESKQNGITMDPSEAEKQEVTIYIDQKDYEITKKFEYAIIAFTLGPFVFFDITSSKFIQILTTVARYIGFGLMTILVILRFIEGHRYMPQVANVKSLPFLYGIALYSAKIQDFIPGIIMPMSSKEHIYRILLGDFVTCWLFYLFLSYASVFAFPGDEIEPLYTLNFFQPATSGSIDWRLVLGTMLALLPVISLVSIYPVLTVTLRENLKSLSKIILECRLKRKVKFPVIVDRFLFPPLVFIPPLIVAYITQDIELLASITGSFPGITIQCVMPAAFVIAARYKIKKALGTYDNPYKAPLSNMVFVVVVLGWSVISVVMMSINLILNPPE</sequence>
<feature type="transmembrane region" description="Helical" evidence="2">
    <location>
        <begin position="213"/>
        <end position="237"/>
    </location>
</feature>
<comment type="subcellular location">
    <subcellularLocation>
        <location evidence="1">Membrane</location>
        <topology evidence="1">Multi-pass membrane protein</topology>
    </subcellularLocation>
</comment>
<evidence type="ECO:0000256" key="2">
    <source>
        <dbReference type="SAM" id="Phobius"/>
    </source>
</evidence>
<dbReference type="EnsemblMetazoa" id="XM_019997481.1">
    <property type="protein sequence ID" value="XP_019853040.1"/>
    <property type="gene ID" value="LOC100635975"/>
</dbReference>
<evidence type="ECO:0000256" key="1">
    <source>
        <dbReference type="ARBA" id="ARBA00004141"/>
    </source>
</evidence>
<feature type="transmembrane region" description="Helical" evidence="2">
    <location>
        <begin position="119"/>
        <end position="140"/>
    </location>
</feature>
<evidence type="ECO:0000313" key="4">
    <source>
        <dbReference type="Proteomes" id="UP000007879"/>
    </source>
</evidence>
<accession>A0AAN0J7N4</accession>
<organism evidence="3 4">
    <name type="scientific">Amphimedon queenslandica</name>
    <name type="common">Sponge</name>
    <dbReference type="NCBI Taxonomy" id="400682"/>
    <lineage>
        <taxon>Eukaryota</taxon>
        <taxon>Metazoa</taxon>
        <taxon>Porifera</taxon>
        <taxon>Demospongiae</taxon>
        <taxon>Heteroscleromorpha</taxon>
        <taxon>Haplosclerida</taxon>
        <taxon>Niphatidae</taxon>
        <taxon>Amphimedon</taxon>
    </lineage>
</organism>
<keyword evidence="4" id="KW-1185">Reference proteome</keyword>
<evidence type="ECO:0000313" key="3">
    <source>
        <dbReference type="EnsemblMetazoa" id="XP_019853040.1"/>
    </source>
</evidence>
<feature type="transmembrane region" description="Helical" evidence="2">
    <location>
        <begin position="34"/>
        <end position="62"/>
    </location>
</feature>
<feature type="transmembrane region" description="Helical" evidence="2">
    <location>
        <begin position="257"/>
        <end position="282"/>
    </location>
</feature>
<dbReference type="PANTHER" id="PTHR16189">
    <property type="entry name" value="TRANSMEMBRANE PROTEIN 104-RELATED"/>
    <property type="match status" value="1"/>
</dbReference>